<dbReference type="PaxDb" id="4113-PGSC0003DMT400096230"/>
<feature type="region of interest" description="Disordered" evidence="1">
    <location>
        <begin position="590"/>
        <end position="612"/>
    </location>
</feature>
<feature type="region of interest" description="Disordered" evidence="1">
    <location>
        <begin position="659"/>
        <end position="733"/>
    </location>
</feature>
<dbReference type="AlphaFoldDB" id="M1DY00"/>
<dbReference type="Proteomes" id="UP000011115">
    <property type="component" value="Unassembled WGS sequence"/>
</dbReference>
<dbReference type="EnsemblPlants" id="PGSC0003DMT400096230">
    <property type="protein sequence ID" value="PGSC0003DMT400096230"/>
    <property type="gene ID" value="PGSC0003DMG400045801"/>
</dbReference>
<sequence>MPSTQSQGEPLTPYDPELNRILWRMNNQGVPVNSIGGELGDGVGLHPPRVGDENNQIQAENLLREAVRVQDQPEPRLHDNYRVNFNVAESNGPLVLPPLPPRHTFVVTSSLMQMLIARGLFVGLASKDPHAHDRFTVFIRGVPNHRIDDESLKEYFYRGLDDNSRAVLDTIAGGSYGECTFEQIAEKLEKISRNNKAWSTRKSETGRNTFSVYTTNNQSADEIREEMAQIRTEVGLVLKHVSGGAQKVNVVNYLTRNPPSIEECYYEEDAYTVNDQTGVSDQTPKIAEKLEKISRNNKAWSTRKSETGRNTFSVYTTNNQSADEIREEMAQIRTEVGLVLKHVSGGAQKVNVVNYLTRNPPSIEECYYEEDAYTVNDQTGVSDQTPKVPIRIIGAKVKETKVGTVATITERVNMSGMGTSIATTSTIGTTMATEMIGLDLMFPLKIGNLVLGKLEIICHVSGESENVTEKEAEVTQKVIPIPRPPPPFPQRSIKKSRELQSVSAITYKVRSGSEEQIEERLGVEAIAAIMKNFESDGIEEYDELVAALDRCEYRLKPKKLELDMKTRESPPARPSVEETPKLELKALPSHLRSGLRSVDQSTDRSAHPWFPSETNSLGPLIYGRDPRTVAYVLPATRTSLTTPRATQNTSRQVVTDVVTVSQSDEENTLIGSPPCSASSSEADFTSGSDPAHASGSEAAHDSGFGSGSVRGSGSHDKATLSDEATSSGEVPVP</sequence>
<feature type="compositionally biased region" description="Polar residues" evidence="1">
    <location>
        <begin position="722"/>
        <end position="733"/>
    </location>
</feature>
<proteinExistence type="predicted"/>
<evidence type="ECO:0000313" key="2">
    <source>
        <dbReference type="EnsemblPlants" id="PGSC0003DMT400096230"/>
    </source>
</evidence>
<keyword evidence="3" id="KW-1185">Reference proteome</keyword>
<name>M1DY00_SOLTU</name>
<reference evidence="3" key="1">
    <citation type="journal article" date="2011" name="Nature">
        <title>Genome sequence and analysis of the tuber crop potato.</title>
        <authorList>
            <consortium name="The Potato Genome Sequencing Consortium"/>
        </authorList>
    </citation>
    <scope>NUCLEOTIDE SEQUENCE [LARGE SCALE GENOMIC DNA]</scope>
    <source>
        <strain evidence="3">cv. DM1-3 516 R44</strain>
    </source>
</reference>
<organism evidence="2 3">
    <name type="scientific">Solanum tuberosum</name>
    <name type="common">Potato</name>
    <dbReference type="NCBI Taxonomy" id="4113"/>
    <lineage>
        <taxon>Eukaryota</taxon>
        <taxon>Viridiplantae</taxon>
        <taxon>Streptophyta</taxon>
        <taxon>Embryophyta</taxon>
        <taxon>Tracheophyta</taxon>
        <taxon>Spermatophyta</taxon>
        <taxon>Magnoliopsida</taxon>
        <taxon>eudicotyledons</taxon>
        <taxon>Gunneridae</taxon>
        <taxon>Pentapetalae</taxon>
        <taxon>asterids</taxon>
        <taxon>lamiids</taxon>
        <taxon>Solanales</taxon>
        <taxon>Solanaceae</taxon>
        <taxon>Solanoideae</taxon>
        <taxon>Solaneae</taxon>
        <taxon>Solanum</taxon>
    </lineage>
</organism>
<evidence type="ECO:0000313" key="3">
    <source>
        <dbReference type="Proteomes" id="UP000011115"/>
    </source>
</evidence>
<dbReference type="InParanoid" id="M1DY00"/>
<reference evidence="2" key="2">
    <citation type="submission" date="2015-06" db="UniProtKB">
        <authorList>
            <consortium name="EnsemblPlants"/>
        </authorList>
    </citation>
    <scope>IDENTIFICATION</scope>
    <source>
        <strain evidence="2">DM1-3 516 R44</strain>
    </source>
</reference>
<evidence type="ECO:0000256" key="1">
    <source>
        <dbReference type="SAM" id="MobiDB-lite"/>
    </source>
</evidence>
<dbReference type="Gramene" id="PGSC0003DMT400096230">
    <property type="protein sequence ID" value="PGSC0003DMT400096230"/>
    <property type="gene ID" value="PGSC0003DMG400045801"/>
</dbReference>
<dbReference type="HOGENOM" id="CLU_378309_0_0_1"/>
<feature type="compositionally biased region" description="Polar residues" evidence="1">
    <location>
        <begin position="675"/>
        <end position="688"/>
    </location>
</feature>
<protein>
    <submittedName>
        <fullName evidence="2">Integrase core domain containing protein</fullName>
    </submittedName>
</protein>
<accession>M1DY00</accession>